<dbReference type="InterPro" id="IPR056463">
    <property type="entry name" value="DUF7373_C"/>
</dbReference>
<sequence>MWQDPVILRPGSLAVNLGERTGKDVWNIAFDAGFVAGFATDRKNADPAAPKQWLQNAVLQFPDAQTASATASAMTDKILAGGEEHPRRKIPIPGHPDSLATQTDLSTYEKPGGSKESGISITSLTPSGSFILYQQAEAVSSDVAAGVVSATLDQQVRMIDGFAPTEVAALSSLPQDPTGLLARTLPIPEGKGSNINSKLVWDARTFLNFLTDSPVDMSQLFKDTGLQLVSTSLADLYQTGDAQGAKRLRDAQIKQLGVGPKAYKPSDRVQYLPDSACFEATFPTTQKFTCYSVFENYTFNTTAAQLIDAQQQLAAQYRILADK</sequence>
<dbReference type="EMBL" id="MLIK01000019">
    <property type="protein sequence ID" value="OHU22126.1"/>
    <property type="molecule type" value="Genomic_DNA"/>
</dbReference>
<reference evidence="4 5" key="1">
    <citation type="submission" date="2016-10" db="EMBL/GenBank/DDBJ databases">
        <title>Evaluation of Human, Veterinary and Environmental Mycobacterium chelonae Isolates by Core Genome Phylogenomic Analysis, Targeted Gene Comparison, and Anti-microbial Susceptibility Patterns: A Tale of Mistaken Identities.</title>
        <authorList>
            <person name="Fogelson S.B."/>
            <person name="Camus A.C."/>
            <person name="Lorenz W."/>
            <person name="Vasireddy R."/>
            <person name="Vasireddy S."/>
            <person name="Smith T."/>
            <person name="Brown-Elliott B.A."/>
            <person name="Wallace R.J.Jr."/>
            <person name="Hasan N.A."/>
            <person name="Reischl U."/>
            <person name="Sanchez S."/>
        </authorList>
    </citation>
    <scope>NUCLEOTIDE SEQUENCE [LARGE SCALE GENOMIC DNA]</scope>
    <source>
        <strain evidence="4 5">1559</strain>
    </source>
</reference>
<evidence type="ECO:0000259" key="2">
    <source>
        <dbReference type="Pfam" id="PF24088"/>
    </source>
</evidence>
<gene>
    <name evidence="4" type="ORF">BKG76_16590</name>
</gene>
<dbReference type="Pfam" id="PF24092">
    <property type="entry name" value="DUF7373_C"/>
    <property type="match status" value="1"/>
</dbReference>
<evidence type="ECO:0000313" key="5">
    <source>
        <dbReference type="Proteomes" id="UP000179616"/>
    </source>
</evidence>
<protein>
    <submittedName>
        <fullName evidence="4">Uncharacterized protein</fullName>
    </submittedName>
</protein>
<name>A0A1S1L8I2_9MYCO</name>
<evidence type="ECO:0000259" key="3">
    <source>
        <dbReference type="Pfam" id="PF24092"/>
    </source>
</evidence>
<comment type="caution">
    <text evidence="4">The sequence shown here is derived from an EMBL/GenBank/DDBJ whole genome shotgun (WGS) entry which is preliminary data.</text>
</comment>
<dbReference type="Pfam" id="PF24088">
    <property type="entry name" value="DUF7373"/>
    <property type="match status" value="1"/>
</dbReference>
<feature type="domain" description="DUF7373" evidence="3">
    <location>
        <begin position="180"/>
        <end position="322"/>
    </location>
</feature>
<feature type="region of interest" description="Disordered" evidence="1">
    <location>
        <begin position="85"/>
        <end position="118"/>
    </location>
</feature>
<organism evidence="4 5">
    <name type="scientific">Mycobacteroides franklinii</name>
    <dbReference type="NCBI Taxonomy" id="948102"/>
    <lineage>
        <taxon>Bacteria</taxon>
        <taxon>Bacillati</taxon>
        <taxon>Actinomycetota</taxon>
        <taxon>Actinomycetes</taxon>
        <taxon>Mycobacteriales</taxon>
        <taxon>Mycobacteriaceae</taxon>
        <taxon>Mycobacteroides</taxon>
    </lineage>
</organism>
<evidence type="ECO:0000313" key="4">
    <source>
        <dbReference type="EMBL" id="OHU22126.1"/>
    </source>
</evidence>
<dbReference type="AlphaFoldDB" id="A0A1S1L8I2"/>
<evidence type="ECO:0000256" key="1">
    <source>
        <dbReference type="SAM" id="MobiDB-lite"/>
    </source>
</evidence>
<proteinExistence type="predicted"/>
<dbReference type="InterPro" id="IPR055797">
    <property type="entry name" value="DUF7373"/>
</dbReference>
<dbReference type="Proteomes" id="UP000179616">
    <property type="component" value="Unassembled WGS sequence"/>
</dbReference>
<feature type="domain" description="DUF7373" evidence="2">
    <location>
        <begin position="22"/>
        <end position="174"/>
    </location>
</feature>
<accession>A0A1S1L8I2</accession>